<evidence type="ECO:0000256" key="3">
    <source>
        <dbReference type="ARBA" id="ARBA00023163"/>
    </source>
</evidence>
<dbReference type="InterPro" id="IPR050707">
    <property type="entry name" value="HTH_MetabolicPath_Reg"/>
</dbReference>
<dbReference type="InterPro" id="IPR036388">
    <property type="entry name" value="WH-like_DNA-bd_sf"/>
</dbReference>
<keyword evidence="3" id="KW-0804">Transcription</keyword>
<dbReference type="Gene3D" id="1.10.10.10">
    <property type="entry name" value="Winged helix-like DNA-binding domain superfamily/Winged helix DNA-binding domain"/>
    <property type="match status" value="1"/>
</dbReference>
<dbReference type="PANTHER" id="PTHR30136">
    <property type="entry name" value="HELIX-TURN-HELIX TRANSCRIPTIONAL REGULATOR, ICLR FAMILY"/>
    <property type="match status" value="1"/>
</dbReference>
<dbReference type="InterPro" id="IPR005471">
    <property type="entry name" value="Tscrpt_reg_IclR_N"/>
</dbReference>
<dbReference type="SMART" id="SM00346">
    <property type="entry name" value="HTH_ICLR"/>
    <property type="match status" value="1"/>
</dbReference>
<feature type="domain" description="HTH iclR-type" evidence="4">
    <location>
        <begin position="2"/>
        <end position="67"/>
    </location>
</feature>
<dbReference type="InterPro" id="IPR036390">
    <property type="entry name" value="WH_DNA-bd_sf"/>
</dbReference>
<dbReference type="PROSITE" id="PS51078">
    <property type="entry name" value="ICLR_ED"/>
    <property type="match status" value="1"/>
</dbReference>
<dbReference type="GO" id="GO:0045892">
    <property type="term" value="P:negative regulation of DNA-templated transcription"/>
    <property type="evidence" value="ECO:0007669"/>
    <property type="project" value="TreeGrafter"/>
</dbReference>
<dbReference type="SUPFAM" id="SSF46785">
    <property type="entry name" value="Winged helix' DNA-binding domain"/>
    <property type="match status" value="1"/>
</dbReference>
<dbReference type="GO" id="GO:0003677">
    <property type="term" value="F:DNA binding"/>
    <property type="evidence" value="ECO:0007669"/>
    <property type="project" value="UniProtKB-KW"/>
</dbReference>
<dbReference type="AlphaFoldDB" id="A0A2N3LK12"/>
<sequence>MNQSIIKALSLLDLFTDGRQELSLKEITEVSKLPKPTVYRLLASLEYSGFIVKTKESENDSRYKLGIKLMELGYLVSEQLELRKIALPHMKKLAGQLNEVVHLVISDKNEAVYIEKVESTRALRLHTRIGKRSPLYLGSGPKLLLAFMGENKRKLVMEEMCQFRKLEKHLLLEDLQQIKQRGYAISYGEQDVGTVGISFPIYDYQGNVVAALAVSGPTSRFEGQNLDYIKEKTEISANHISQELGYKNEKNRNLPF</sequence>
<evidence type="ECO:0000313" key="7">
    <source>
        <dbReference type="Proteomes" id="UP000233440"/>
    </source>
</evidence>
<evidence type="ECO:0000256" key="2">
    <source>
        <dbReference type="ARBA" id="ARBA00023125"/>
    </source>
</evidence>
<feature type="domain" description="IclR-ED" evidence="5">
    <location>
        <begin position="68"/>
        <end position="246"/>
    </location>
</feature>
<accession>A0A2N3LK12</accession>
<dbReference type="SUPFAM" id="SSF55781">
    <property type="entry name" value="GAF domain-like"/>
    <property type="match status" value="1"/>
</dbReference>
<evidence type="ECO:0000259" key="5">
    <source>
        <dbReference type="PROSITE" id="PS51078"/>
    </source>
</evidence>
<dbReference type="Pfam" id="PF09339">
    <property type="entry name" value="HTH_IclR"/>
    <property type="match status" value="1"/>
</dbReference>
<evidence type="ECO:0000313" key="6">
    <source>
        <dbReference type="EMBL" id="PKR84946.1"/>
    </source>
</evidence>
<name>A0A2N3LK12_9BACI</name>
<keyword evidence="1" id="KW-0805">Transcription regulation</keyword>
<evidence type="ECO:0000259" key="4">
    <source>
        <dbReference type="PROSITE" id="PS51077"/>
    </source>
</evidence>
<organism evidence="6 7">
    <name type="scientific">Heyndrickxia camelliae</name>
    <dbReference type="NCBI Taxonomy" id="1707093"/>
    <lineage>
        <taxon>Bacteria</taxon>
        <taxon>Bacillati</taxon>
        <taxon>Bacillota</taxon>
        <taxon>Bacilli</taxon>
        <taxon>Bacillales</taxon>
        <taxon>Bacillaceae</taxon>
        <taxon>Heyndrickxia</taxon>
    </lineage>
</organism>
<evidence type="ECO:0000256" key="1">
    <source>
        <dbReference type="ARBA" id="ARBA00023015"/>
    </source>
</evidence>
<dbReference type="Proteomes" id="UP000233440">
    <property type="component" value="Unassembled WGS sequence"/>
</dbReference>
<gene>
    <name evidence="6" type="ORF">CWO92_11305</name>
</gene>
<dbReference type="InterPro" id="IPR029016">
    <property type="entry name" value="GAF-like_dom_sf"/>
</dbReference>
<dbReference type="InterPro" id="IPR014757">
    <property type="entry name" value="Tscrpt_reg_IclR_C"/>
</dbReference>
<protein>
    <submittedName>
        <fullName evidence="6">IclR family transcriptional regulator</fullName>
    </submittedName>
</protein>
<dbReference type="Gene3D" id="3.30.450.40">
    <property type="match status" value="1"/>
</dbReference>
<dbReference type="GO" id="GO:0003700">
    <property type="term" value="F:DNA-binding transcription factor activity"/>
    <property type="evidence" value="ECO:0007669"/>
    <property type="project" value="TreeGrafter"/>
</dbReference>
<dbReference type="RefSeq" id="WP_101354312.1">
    <property type="nucleotide sequence ID" value="NZ_PIQO01000007.1"/>
</dbReference>
<comment type="caution">
    <text evidence="6">The sequence shown here is derived from an EMBL/GenBank/DDBJ whole genome shotgun (WGS) entry which is preliminary data.</text>
</comment>
<dbReference type="Pfam" id="PF01614">
    <property type="entry name" value="IclR_C"/>
    <property type="match status" value="1"/>
</dbReference>
<keyword evidence="7" id="KW-1185">Reference proteome</keyword>
<dbReference type="EMBL" id="PIQO01000007">
    <property type="protein sequence ID" value="PKR84946.1"/>
    <property type="molecule type" value="Genomic_DNA"/>
</dbReference>
<dbReference type="PANTHER" id="PTHR30136:SF24">
    <property type="entry name" value="HTH-TYPE TRANSCRIPTIONAL REPRESSOR ALLR"/>
    <property type="match status" value="1"/>
</dbReference>
<proteinExistence type="predicted"/>
<dbReference type="OrthoDB" id="9791752at2"/>
<reference evidence="6 7" key="1">
    <citation type="submission" date="2017-11" db="EMBL/GenBank/DDBJ databases">
        <title>Bacillus camelliae sp. nov., isolated from pu'er tea.</title>
        <authorList>
            <person name="Niu L."/>
        </authorList>
    </citation>
    <scope>NUCLEOTIDE SEQUENCE [LARGE SCALE GENOMIC DNA]</scope>
    <source>
        <strain evidence="6 7">7578-1</strain>
    </source>
</reference>
<dbReference type="PROSITE" id="PS51077">
    <property type="entry name" value="HTH_ICLR"/>
    <property type="match status" value="1"/>
</dbReference>
<keyword evidence="2" id="KW-0238">DNA-binding</keyword>